<feature type="domain" description="Uroporphyrinogen decarboxylase (URO-D)" evidence="1">
    <location>
        <begin position="73"/>
        <end position="318"/>
    </location>
</feature>
<accession>A0A6B1DX12</accession>
<organism evidence="2">
    <name type="scientific">Caldilineaceae bacterium SB0662_bin_9</name>
    <dbReference type="NCBI Taxonomy" id="2605258"/>
    <lineage>
        <taxon>Bacteria</taxon>
        <taxon>Bacillati</taxon>
        <taxon>Chloroflexota</taxon>
        <taxon>Caldilineae</taxon>
        <taxon>Caldilineales</taxon>
        <taxon>Caldilineaceae</taxon>
    </lineage>
</organism>
<dbReference type="InterPro" id="IPR038071">
    <property type="entry name" value="UROD/MetE-like_sf"/>
</dbReference>
<evidence type="ECO:0000259" key="1">
    <source>
        <dbReference type="Pfam" id="PF01208"/>
    </source>
</evidence>
<dbReference type="GO" id="GO:0006779">
    <property type="term" value="P:porphyrin-containing compound biosynthetic process"/>
    <property type="evidence" value="ECO:0007669"/>
    <property type="project" value="InterPro"/>
</dbReference>
<reference evidence="2" key="1">
    <citation type="submission" date="2019-09" db="EMBL/GenBank/DDBJ databases">
        <title>Characterisation of the sponge microbiome using genome-centric metagenomics.</title>
        <authorList>
            <person name="Engelberts J.P."/>
            <person name="Robbins S.J."/>
            <person name="De Goeij J.M."/>
            <person name="Aranda M."/>
            <person name="Bell S.C."/>
            <person name="Webster N.S."/>
        </authorList>
    </citation>
    <scope>NUCLEOTIDE SEQUENCE</scope>
    <source>
        <strain evidence="2">SB0662_bin_9</strain>
    </source>
</reference>
<comment type="caution">
    <text evidence="2">The sequence shown here is derived from an EMBL/GenBank/DDBJ whole genome shotgun (WGS) entry which is preliminary data.</text>
</comment>
<dbReference type="Gene3D" id="3.20.20.210">
    <property type="match status" value="1"/>
</dbReference>
<dbReference type="InterPro" id="IPR052024">
    <property type="entry name" value="Methanogen_methyltrans"/>
</dbReference>
<dbReference type="PANTHER" id="PTHR47099:SF1">
    <property type="entry name" value="METHYLCOBAMIDE:COM METHYLTRANSFERASE MTBA"/>
    <property type="match status" value="1"/>
</dbReference>
<evidence type="ECO:0000313" key="2">
    <source>
        <dbReference type="EMBL" id="MYD91921.1"/>
    </source>
</evidence>
<dbReference type="EMBL" id="VXPY01000121">
    <property type="protein sequence ID" value="MYD91921.1"/>
    <property type="molecule type" value="Genomic_DNA"/>
</dbReference>
<dbReference type="SUPFAM" id="SSF51726">
    <property type="entry name" value="UROD/MetE-like"/>
    <property type="match status" value="1"/>
</dbReference>
<name>A0A6B1DX12_9CHLR</name>
<dbReference type="AlphaFoldDB" id="A0A6B1DX12"/>
<dbReference type="GO" id="GO:0004853">
    <property type="term" value="F:uroporphyrinogen decarboxylase activity"/>
    <property type="evidence" value="ECO:0007669"/>
    <property type="project" value="InterPro"/>
</dbReference>
<gene>
    <name evidence="2" type="ORF">F4Y08_16595</name>
</gene>
<dbReference type="InterPro" id="IPR000257">
    <property type="entry name" value="Uroporphyrinogen_deCOase"/>
</dbReference>
<protein>
    <recommendedName>
        <fullName evidence="1">Uroporphyrinogen decarboxylase (URO-D) domain-containing protein</fullName>
    </recommendedName>
</protein>
<proteinExistence type="predicted"/>
<sequence length="324" mass="35303">MADSAVCSTVAPPRMNKTERVRAVLAGEQPDRVPASFWFHFPEGAKHGTASVKSHMDYLAETDVDFLKIFNEHPYQTEFDIKEPADWGRLRPAPLSSPFFQSMLEETRAIVEAVDGQCLTVTTVFGPFGEGNHATGGLVTDHYREDPAAVAHGLKVIAESLAEFSLALLDCGTDGIYFSAQGGERDRFSEEQFLSDLKPCDLTVLEAIDGKAEFNLLHICKDDVRLEHYTDYPANAVNWAAAKSNWSMAEGLAQFKRPVVGGLHDRGVIVDGSLDDIEKAVHTVLDDVGDRNFMVGADCTLPTDNSLANISQAVQATASWSAPA</sequence>
<dbReference type="Pfam" id="PF01208">
    <property type="entry name" value="URO-D"/>
    <property type="match status" value="1"/>
</dbReference>
<dbReference type="PANTHER" id="PTHR47099">
    <property type="entry name" value="METHYLCOBAMIDE:COM METHYLTRANSFERASE MTBA"/>
    <property type="match status" value="1"/>
</dbReference>